<dbReference type="EMBL" id="KQ416192">
    <property type="protein sequence ID" value="KOF98280.1"/>
    <property type="molecule type" value="Genomic_DNA"/>
</dbReference>
<accession>A0A0L8IB84</accession>
<dbReference type="OrthoDB" id="6116262at2759"/>
<dbReference type="PANTHER" id="PTHR45913:SF22">
    <property type="entry name" value="SCAN BOX DOMAIN-CONTAINING PROTEIN"/>
    <property type="match status" value="1"/>
</dbReference>
<dbReference type="PANTHER" id="PTHR45913">
    <property type="entry name" value="EPM2A-INTERACTING PROTEIN 1"/>
    <property type="match status" value="1"/>
</dbReference>
<name>A0A0L8IB84_OCTBM</name>
<reference evidence="1" key="1">
    <citation type="submission" date="2015-07" db="EMBL/GenBank/DDBJ databases">
        <title>MeaNS - Measles Nucleotide Surveillance Program.</title>
        <authorList>
            <person name="Tran T."/>
            <person name="Druce J."/>
        </authorList>
    </citation>
    <scope>NUCLEOTIDE SEQUENCE</scope>
    <source>
        <strain evidence="1">UCB-OBI-ISO-001</strain>
        <tissue evidence="1">Gonad</tissue>
    </source>
</reference>
<organism evidence="1">
    <name type="scientific">Octopus bimaculoides</name>
    <name type="common">California two-spotted octopus</name>
    <dbReference type="NCBI Taxonomy" id="37653"/>
    <lineage>
        <taxon>Eukaryota</taxon>
        <taxon>Metazoa</taxon>
        <taxon>Spiralia</taxon>
        <taxon>Lophotrochozoa</taxon>
        <taxon>Mollusca</taxon>
        <taxon>Cephalopoda</taxon>
        <taxon>Coleoidea</taxon>
        <taxon>Octopodiformes</taxon>
        <taxon>Octopoda</taxon>
        <taxon>Incirrata</taxon>
        <taxon>Octopodidae</taxon>
        <taxon>Octopus</taxon>
    </lineage>
</organism>
<dbReference type="STRING" id="37653.A0A0L8IB84"/>
<sequence length="379" mass="43022">VLRRIPSQNKNVSSSSLKNFLVHTNNRSGLQASYNISLIIAKQARPHTIGEDLIRPSILEAYKVAVSNAVTVLASIPLSNNTVSSSIREMAEDVESIVVEDLRLCRFSLKVDDSTFDNKCVVLAFDPYVKGTTIFMDYLTKNGIDPLNLISICTDRAPSLIGKSQGFVARWIEFNPIFTIHCVFHRENLIAKRSGNNIFSETLDLIASAVKKIKRSAHQDRHFQEACKDETFNRLLYSTDICWLLIGSCLGRFVALFDRVIEFLQQTDPPMTASLSQKRPLCEATVDDNLRKSSGNNWVEAWLNHSHEYPKLFEQVEPFIINLPTSYLAEKGFSLVLHSFTKQRRRLNLDNKADLRIRLNQKEPRISQLVDKKQSKGSH</sequence>
<feature type="non-terminal residue" evidence="1">
    <location>
        <position position="1"/>
    </location>
</feature>
<evidence type="ECO:0008006" key="2">
    <source>
        <dbReference type="Google" id="ProtNLM"/>
    </source>
</evidence>
<evidence type="ECO:0000313" key="1">
    <source>
        <dbReference type="EMBL" id="KOF98280.1"/>
    </source>
</evidence>
<gene>
    <name evidence="1" type="ORF">OCBIM_22026556mg</name>
</gene>
<proteinExistence type="predicted"/>
<protein>
    <recommendedName>
        <fullName evidence="2">HAT C-terminal dimerisation domain-containing protein</fullName>
    </recommendedName>
</protein>
<dbReference type="AlphaFoldDB" id="A0A0L8IB84"/>